<dbReference type="AlphaFoldDB" id="A0A4C1X8K0"/>
<reference evidence="2 3" key="1">
    <citation type="journal article" date="2019" name="Commun. Biol.">
        <title>The bagworm genome reveals a unique fibroin gene that provides high tensile strength.</title>
        <authorList>
            <person name="Kono N."/>
            <person name="Nakamura H."/>
            <person name="Ohtoshi R."/>
            <person name="Tomita M."/>
            <person name="Numata K."/>
            <person name="Arakawa K."/>
        </authorList>
    </citation>
    <scope>NUCLEOTIDE SEQUENCE [LARGE SCALE GENOMIC DNA]</scope>
</reference>
<proteinExistence type="predicted"/>
<keyword evidence="3" id="KW-1185">Reference proteome</keyword>
<sequence>MRIDSNPIAHPTRGRWKQNIGYDGLRRRRAPRLHLAKRDTCAGALAGALTHRPPPAAPAARRSPPVQFQWDTARSLVKNLKLQRQVEKPELEKDYEYIEDNVQLAESEHDELVKNFETPHSCERESASHNITR</sequence>
<protein>
    <submittedName>
        <fullName evidence="2">Uncharacterized protein</fullName>
    </submittedName>
</protein>
<dbReference type="Proteomes" id="UP000299102">
    <property type="component" value="Unassembled WGS sequence"/>
</dbReference>
<name>A0A4C1X8K0_EUMVA</name>
<evidence type="ECO:0000313" key="3">
    <source>
        <dbReference type="Proteomes" id="UP000299102"/>
    </source>
</evidence>
<keyword evidence="1" id="KW-0175">Coiled coil</keyword>
<dbReference type="EMBL" id="BGZK01000738">
    <property type="protein sequence ID" value="GBP58557.1"/>
    <property type="molecule type" value="Genomic_DNA"/>
</dbReference>
<gene>
    <name evidence="2" type="ORF">EVAR_34559_1</name>
</gene>
<accession>A0A4C1X8K0</accession>
<comment type="caution">
    <text evidence="2">The sequence shown here is derived from an EMBL/GenBank/DDBJ whole genome shotgun (WGS) entry which is preliminary data.</text>
</comment>
<evidence type="ECO:0000256" key="1">
    <source>
        <dbReference type="SAM" id="Coils"/>
    </source>
</evidence>
<evidence type="ECO:0000313" key="2">
    <source>
        <dbReference type="EMBL" id="GBP58557.1"/>
    </source>
</evidence>
<feature type="coiled-coil region" evidence="1">
    <location>
        <begin position="88"/>
        <end position="115"/>
    </location>
</feature>
<organism evidence="2 3">
    <name type="scientific">Eumeta variegata</name>
    <name type="common">Bagworm moth</name>
    <name type="synonym">Eumeta japonica</name>
    <dbReference type="NCBI Taxonomy" id="151549"/>
    <lineage>
        <taxon>Eukaryota</taxon>
        <taxon>Metazoa</taxon>
        <taxon>Ecdysozoa</taxon>
        <taxon>Arthropoda</taxon>
        <taxon>Hexapoda</taxon>
        <taxon>Insecta</taxon>
        <taxon>Pterygota</taxon>
        <taxon>Neoptera</taxon>
        <taxon>Endopterygota</taxon>
        <taxon>Lepidoptera</taxon>
        <taxon>Glossata</taxon>
        <taxon>Ditrysia</taxon>
        <taxon>Tineoidea</taxon>
        <taxon>Psychidae</taxon>
        <taxon>Oiketicinae</taxon>
        <taxon>Eumeta</taxon>
    </lineage>
</organism>